<dbReference type="PANTHER" id="PTHR34701">
    <property type="entry name" value="TRANSCRIPTIONAL REGULATOR MRAZ"/>
    <property type="match status" value="1"/>
</dbReference>
<dbReference type="STRING" id="1642647.PSM36_0504"/>
<evidence type="ECO:0000313" key="10">
    <source>
        <dbReference type="Proteomes" id="UP000187464"/>
    </source>
</evidence>
<evidence type="ECO:0000256" key="7">
    <source>
        <dbReference type="HAMAP-Rule" id="MF_01008"/>
    </source>
</evidence>
<dbReference type="KEGG" id="psac:PSM36_0504"/>
<reference evidence="9 10" key="1">
    <citation type="submission" date="2016-08" db="EMBL/GenBank/DDBJ databases">
        <authorList>
            <person name="Seilhamer J.J."/>
        </authorList>
    </citation>
    <scope>NUCLEOTIDE SEQUENCE [LARGE SCALE GENOMIC DNA]</scope>
    <source>
        <strain evidence="9">M3/6</strain>
    </source>
</reference>
<comment type="similarity">
    <text evidence="7">Belongs to the MraZ family.</text>
</comment>
<organism evidence="9 10">
    <name type="scientific">Proteiniphilum saccharofermentans</name>
    <dbReference type="NCBI Taxonomy" id="1642647"/>
    <lineage>
        <taxon>Bacteria</taxon>
        <taxon>Pseudomonadati</taxon>
        <taxon>Bacteroidota</taxon>
        <taxon>Bacteroidia</taxon>
        <taxon>Bacteroidales</taxon>
        <taxon>Dysgonomonadaceae</taxon>
        <taxon>Proteiniphilum</taxon>
    </lineage>
</organism>
<evidence type="ECO:0000256" key="5">
    <source>
        <dbReference type="ARBA" id="ARBA00023125"/>
    </source>
</evidence>
<sequence>MWGKVDYFVLLPRYKVYYMLQFLGNMEAKADAKGRIFVPAIFRKRLQSEGEEFLVLRKDIFQECLVLYPGSVWEKEIETLRGRLNKWNKEQQQIFRQFVLDAERLEMDANGRILISKRYLQMVSIESDVRFLGVDDTIEIWAKEKLEKPLVDPDEFSLKLQQLMEHFH</sequence>
<keyword evidence="9" id="KW-0131">Cell cycle</keyword>
<dbReference type="InterPro" id="IPR037914">
    <property type="entry name" value="SpoVT-AbrB_sf"/>
</dbReference>
<dbReference type="GO" id="GO:0000976">
    <property type="term" value="F:transcription cis-regulatory region binding"/>
    <property type="evidence" value="ECO:0007669"/>
    <property type="project" value="TreeGrafter"/>
</dbReference>
<keyword evidence="3" id="KW-0677">Repeat</keyword>
<evidence type="ECO:0000256" key="2">
    <source>
        <dbReference type="ARBA" id="ARBA00022490"/>
    </source>
</evidence>
<dbReference type="InterPro" id="IPR003444">
    <property type="entry name" value="MraZ"/>
</dbReference>
<keyword evidence="4 7" id="KW-0805">Transcription regulation</keyword>
<gene>
    <name evidence="7" type="primary">mraZ</name>
    <name evidence="9" type="ORF">PSM36_0504</name>
</gene>
<dbReference type="InterPro" id="IPR035644">
    <property type="entry name" value="MraZ_C"/>
</dbReference>
<keyword evidence="9" id="KW-0132">Cell division</keyword>
<dbReference type="AlphaFoldDB" id="A0A1R3T6X8"/>
<evidence type="ECO:0000256" key="4">
    <source>
        <dbReference type="ARBA" id="ARBA00023015"/>
    </source>
</evidence>
<dbReference type="GO" id="GO:0003700">
    <property type="term" value="F:DNA-binding transcription factor activity"/>
    <property type="evidence" value="ECO:0007669"/>
    <property type="project" value="UniProtKB-UniRule"/>
</dbReference>
<evidence type="ECO:0000313" key="9">
    <source>
        <dbReference type="EMBL" id="SCD19334.1"/>
    </source>
</evidence>
<dbReference type="InterPro" id="IPR020603">
    <property type="entry name" value="MraZ_dom"/>
</dbReference>
<keyword evidence="6 7" id="KW-0804">Transcription</keyword>
<dbReference type="GO" id="GO:0051301">
    <property type="term" value="P:cell division"/>
    <property type="evidence" value="ECO:0007669"/>
    <property type="project" value="UniProtKB-KW"/>
</dbReference>
<dbReference type="InterPro" id="IPR038619">
    <property type="entry name" value="MraZ_sf"/>
</dbReference>
<keyword evidence="10" id="KW-1185">Reference proteome</keyword>
<keyword evidence="2 7" id="KW-0963">Cytoplasm</keyword>
<proteinExistence type="inferred from homology"/>
<keyword evidence="5 7" id="KW-0238">DNA-binding</keyword>
<dbReference type="HAMAP" id="MF_01008">
    <property type="entry name" value="MraZ"/>
    <property type="match status" value="1"/>
</dbReference>
<evidence type="ECO:0000259" key="8">
    <source>
        <dbReference type="PROSITE" id="PS51740"/>
    </source>
</evidence>
<comment type="subunit">
    <text evidence="7">Forms oligomers.</text>
</comment>
<dbReference type="PANTHER" id="PTHR34701:SF1">
    <property type="entry name" value="TRANSCRIPTIONAL REGULATOR MRAZ"/>
    <property type="match status" value="1"/>
</dbReference>
<dbReference type="Pfam" id="PF02381">
    <property type="entry name" value="MraZ"/>
    <property type="match status" value="2"/>
</dbReference>
<dbReference type="PROSITE" id="PS51740">
    <property type="entry name" value="SPOVT_ABRB"/>
    <property type="match status" value="2"/>
</dbReference>
<dbReference type="GO" id="GO:0009295">
    <property type="term" value="C:nucleoid"/>
    <property type="evidence" value="ECO:0007669"/>
    <property type="project" value="UniProtKB-SubCell"/>
</dbReference>
<dbReference type="Proteomes" id="UP000187464">
    <property type="component" value="Chromosome I"/>
</dbReference>
<dbReference type="GO" id="GO:2000143">
    <property type="term" value="P:negative regulation of DNA-templated transcription initiation"/>
    <property type="evidence" value="ECO:0007669"/>
    <property type="project" value="TreeGrafter"/>
</dbReference>
<dbReference type="SUPFAM" id="SSF89447">
    <property type="entry name" value="AbrB/MazE/MraZ-like"/>
    <property type="match status" value="1"/>
</dbReference>
<dbReference type="InterPro" id="IPR007159">
    <property type="entry name" value="SpoVT-AbrB_dom"/>
</dbReference>
<dbReference type="EMBL" id="LT605205">
    <property type="protein sequence ID" value="SCD19334.1"/>
    <property type="molecule type" value="Genomic_DNA"/>
</dbReference>
<feature type="domain" description="SpoVT-AbrB" evidence="8">
    <location>
        <begin position="25"/>
        <end position="72"/>
    </location>
</feature>
<dbReference type="CDD" id="cd16321">
    <property type="entry name" value="MraZ_C"/>
    <property type="match status" value="1"/>
</dbReference>
<evidence type="ECO:0000256" key="1">
    <source>
        <dbReference type="ARBA" id="ARBA00013860"/>
    </source>
</evidence>
<dbReference type="InterPro" id="IPR035642">
    <property type="entry name" value="MraZ_N"/>
</dbReference>
<dbReference type="Gene3D" id="3.40.1550.20">
    <property type="entry name" value="Transcriptional regulator MraZ domain"/>
    <property type="match status" value="1"/>
</dbReference>
<accession>A0A1R3T6X8</accession>
<dbReference type="GO" id="GO:0005737">
    <property type="term" value="C:cytoplasm"/>
    <property type="evidence" value="ECO:0007669"/>
    <property type="project" value="UniProtKB-UniRule"/>
</dbReference>
<feature type="domain" description="SpoVT-AbrB" evidence="8">
    <location>
        <begin position="102"/>
        <end position="145"/>
    </location>
</feature>
<evidence type="ECO:0000256" key="3">
    <source>
        <dbReference type="ARBA" id="ARBA00022737"/>
    </source>
</evidence>
<evidence type="ECO:0000256" key="6">
    <source>
        <dbReference type="ARBA" id="ARBA00023163"/>
    </source>
</evidence>
<comment type="subcellular location">
    <subcellularLocation>
        <location evidence="7">Cytoplasm</location>
        <location evidence="7">Nucleoid</location>
    </subcellularLocation>
</comment>
<dbReference type="CDD" id="cd16320">
    <property type="entry name" value="MraZ_N"/>
    <property type="match status" value="1"/>
</dbReference>
<name>A0A1R3T6X8_9BACT</name>
<protein>
    <recommendedName>
        <fullName evidence="1 7">Transcriptional regulator MraZ</fullName>
    </recommendedName>
</protein>